<dbReference type="GO" id="GO:0032259">
    <property type="term" value="P:methylation"/>
    <property type="evidence" value="ECO:0007669"/>
    <property type="project" value="UniProtKB-KW"/>
</dbReference>
<evidence type="ECO:0000256" key="2">
    <source>
        <dbReference type="ARBA" id="ARBA00011900"/>
    </source>
</evidence>
<name>A0A8S5U7S6_9CAUD</name>
<dbReference type="InterPro" id="IPR002052">
    <property type="entry name" value="DNA_methylase_N6_adenine_CS"/>
</dbReference>
<dbReference type="PANTHER" id="PTHR30481:SF3">
    <property type="entry name" value="DNA ADENINE METHYLASE"/>
    <property type="match status" value="1"/>
</dbReference>
<accession>A0A8S5U7S6</accession>
<evidence type="ECO:0000256" key="3">
    <source>
        <dbReference type="ARBA" id="ARBA00022603"/>
    </source>
</evidence>
<keyword evidence="5" id="KW-0949">S-adenosyl-L-methionine</keyword>
<dbReference type="EMBL" id="BK016030">
    <property type="protein sequence ID" value="DAF90493.1"/>
    <property type="molecule type" value="Genomic_DNA"/>
</dbReference>
<organism evidence="7">
    <name type="scientific">Siphoviridae sp. ctLKT1</name>
    <dbReference type="NCBI Taxonomy" id="2825451"/>
    <lineage>
        <taxon>Viruses</taxon>
        <taxon>Duplodnaviria</taxon>
        <taxon>Heunggongvirae</taxon>
        <taxon>Uroviricota</taxon>
        <taxon>Caudoviricetes</taxon>
    </lineage>
</organism>
<dbReference type="InterPro" id="IPR012263">
    <property type="entry name" value="M_m6A_EcoRV"/>
</dbReference>
<proteinExistence type="inferred from homology"/>
<comment type="similarity">
    <text evidence="1">Belongs to the N(4)/N(6)-methyltransferase family.</text>
</comment>
<dbReference type="EC" id="2.1.1.72" evidence="2"/>
<dbReference type="InterPro" id="IPR023095">
    <property type="entry name" value="Ade_MeTrfase_dom_2"/>
</dbReference>
<keyword evidence="4" id="KW-0808">Transferase</keyword>
<dbReference type="GO" id="GO:0009007">
    <property type="term" value="F:site-specific DNA-methyltransferase (adenine-specific) activity"/>
    <property type="evidence" value="ECO:0007669"/>
    <property type="project" value="UniProtKB-EC"/>
</dbReference>
<dbReference type="InterPro" id="IPR029063">
    <property type="entry name" value="SAM-dependent_MTases_sf"/>
</dbReference>
<comment type="catalytic activity">
    <reaction evidence="6">
        <text>a 2'-deoxyadenosine in DNA + S-adenosyl-L-methionine = an N(6)-methyl-2'-deoxyadenosine in DNA + S-adenosyl-L-homocysteine + H(+)</text>
        <dbReference type="Rhea" id="RHEA:15197"/>
        <dbReference type="Rhea" id="RHEA-COMP:12418"/>
        <dbReference type="Rhea" id="RHEA-COMP:12419"/>
        <dbReference type="ChEBI" id="CHEBI:15378"/>
        <dbReference type="ChEBI" id="CHEBI:57856"/>
        <dbReference type="ChEBI" id="CHEBI:59789"/>
        <dbReference type="ChEBI" id="CHEBI:90615"/>
        <dbReference type="ChEBI" id="CHEBI:90616"/>
        <dbReference type="EC" id="2.1.1.72"/>
    </reaction>
</comment>
<dbReference type="Gene3D" id="1.10.1020.10">
    <property type="entry name" value="Adenine-specific Methyltransferase, Domain 2"/>
    <property type="match status" value="1"/>
</dbReference>
<dbReference type="SUPFAM" id="SSF53335">
    <property type="entry name" value="S-adenosyl-L-methionine-dependent methyltransferases"/>
    <property type="match status" value="1"/>
</dbReference>
<evidence type="ECO:0000256" key="1">
    <source>
        <dbReference type="ARBA" id="ARBA00006594"/>
    </source>
</evidence>
<protein>
    <recommendedName>
        <fullName evidence="2">site-specific DNA-methyltransferase (adenine-specific)</fullName>
        <ecNumber evidence="2">2.1.1.72</ecNumber>
    </recommendedName>
</protein>
<dbReference type="PANTHER" id="PTHR30481">
    <property type="entry name" value="DNA ADENINE METHYLASE"/>
    <property type="match status" value="1"/>
</dbReference>
<dbReference type="InterPro" id="IPR012327">
    <property type="entry name" value="MeTrfase_D12"/>
</dbReference>
<dbReference type="NCBIfam" id="TIGR00571">
    <property type="entry name" value="dam"/>
    <property type="match status" value="1"/>
</dbReference>
<dbReference type="GO" id="GO:0009307">
    <property type="term" value="P:DNA restriction-modification system"/>
    <property type="evidence" value="ECO:0007669"/>
    <property type="project" value="InterPro"/>
</dbReference>
<evidence type="ECO:0000256" key="4">
    <source>
        <dbReference type="ARBA" id="ARBA00022679"/>
    </source>
</evidence>
<dbReference type="PROSITE" id="PS00092">
    <property type="entry name" value="N6_MTASE"/>
    <property type="match status" value="1"/>
</dbReference>
<dbReference type="PIRSF" id="PIRSF000398">
    <property type="entry name" value="M_m6A_EcoRV"/>
    <property type="match status" value="1"/>
</dbReference>
<dbReference type="PRINTS" id="PR00505">
    <property type="entry name" value="D12N6MTFRASE"/>
</dbReference>
<dbReference type="Pfam" id="PF02086">
    <property type="entry name" value="MethyltransfD12"/>
    <property type="match status" value="1"/>
</dbReference>
<dbReference type="GO" id="GO:0043565">
    <property type="term" value="F:sequence-specific DNA binding"/>
    <property type="evidence" value="ECO:0007669"/>
    <property type="project" value="TreeGrafter"/>
</dbReference>
<evidence type="ECO:0000313" key="7">
    <source>
        <dbReference type="EMBL" id="DAF90493.1"/>
    </source>
</evidence>
<dbReference type="GO" id="GO:0006298">
    <property type="term" value="P:mismatch repair"/>
    <property type="evidence" value="ECO:0007669"/>
    <property type="project" value="TreeGrafter"/>
</dbReference>
<evidence type="ECO:0000256" key="6">
    <source>
        <dbReference type="ARBA" id="ARBA00047942"/>
    </source>
</evidence>
<keyword evidence="3 7" id="KW-0489">Methyltransferase</keyword>
<sequence length="306" mass="36116">MIQSPLNYTGGKYKLLPQILPLFPKDIDVFVDLFCGGCNVGVNVDCNRVIYNDLNENLLYLYNTFKNLDKESVLEWIYEIIEKYNLSLVSEHGYDYYGCESSKGLGNYNREGYLKLRADFNQKHANENFDYYYYVMLYVIIVYAFNNQIRFNSNGEFNLPVGKRDFNKKMEQKLIDFIDKIQEQNCIFTCRDFREFDTSKLTPKDFVYIDPPYLITCATYNEQGGWSEEDEKDLLSFLDELNDRNIRFALSNVLRSKGKENSILIEWLEKNAEKFKAIRLNYSYSNSNYQTKDKTSSTEEVLIINY</sequence>
<dbReference type="GO" id="GO:1904047">
    <property type="term" value="F:S-adenosyl-L-methionine binding"/>
    <property type="evidence" value="ECO:0007669"/>
    <property type="project" value="TreeGrafter"/>
</dbReference>
<evidence type="ECO:0000256" key="5">
    <source>
        <dbReference type="ARBA" id="ARBA00022691"/>
    </source>
</evidence>
<reference evidence="7" key="1">
    <citation type="journal article" date="2021" name="Proc. Natl. Acad. Sci. U.S.A.">
        <title>A Catalog of Tens of Thousands of Viruses from Human Metagenomes Reveals Hidden Associations with Chronic Diseases.</title>
        <authorList>
            <person name="Tisza M.J."/>
            <person name="Buck C.B."/>
        </authorList>
    </citation>
    <scope>NUCLEOTIDE SEQUENCE</scope>
    <source>
        <strain evidence="7">CtLKT1</strain>
    </source>
</reference>
<dbReference type="Gene3D" id="3.40.50.150">
    <property type="entry name" value="Vaccinia Virus protein VP39"/>
    <property type="match status" value="1"/>
</dbReference>